<proteinExistence type="predicted"/>
<dbReference type="EMBL" id="CP134890">
    <property type="protein sequence ID" value="WNM23042.1"/>
    <property type="molecule type" value="Genomic_DNA"/>
</dbReference>
<organism evidence="2">
    <name type="scientific">Flavobacterium capsici</name>
    <dbReference type="NCBI Taxonomy" id="3075618"/>
    <lineage>
        <taxon>Bacteria</taxon>
        <taxon>Pseudomonadati</taxon>
        <taxon>Bacteroidota</taxon>
        <taxon>Flavobacteriia</taxon>
        <taxon>Flavobacteriales</taxon>
        <taxon>Flavobacteriaceae</taxon>
        <taxon>Flavobacterium</taxon>
    </lineage>
</organism>
<evidence type="ECO:0000256" key="1">
    <source>
        <dbReference type="SAM" id="Phobius"/>
    </source>
</evidence>
<dbReference type="InterPro" id="IPR025250">
    <property type="entry name" value="DUF4199"/>
</dbReference>
<dbReference type="AlphaFoldDB" id="A0AA96EXR5"/>
<dbReference type="EMBL" id="CP134878">
    <property type="protein sequence ID" value="WNM18992.1"/>
    <property type="molecule type" value="Genomic_DNA"/>
</dbReference>
<reference evidence="2 4" key="1">
    <citation type="submission" date="2023-09" db="EMBL/GenBank/DDBJ databases">
        <title>Flavobacterium sp. a novel bacteria isolate from Pepper rhizosphere.</title>
        <authorList>
            <person name="Peng Y."/>
            <person name="Lee J."/>
        </authorList>
    </citation>
    <scope>NUCLEOTIDE SEQUENCE</scope>
    <source>
        <strain evidence="2">PMR2A8</strain>
        <strain evidence="3 4">PMTSA4</strain>
    </source>
</reference>
<keyword evidence="1" id="KW-1133">Transmembrane helix</keyword>
<feature type="transmembrane region" description="Helical" evidence="1">
    <location>
        <begin position="76"/>
        <end position="98"/>
    </location>
</feature>
<dbReference type="Pfam" id="PF13858">
    <property type="entry name" value="DUF4199"/>
    <property type="match status" value="1"/>
</dbReference>
<dbReference type="KEGG" id="fcj:RN605_06675"/>
<keyword evidence="4" id="KW-1185">Reference proteome</keyword>
<accession>A0AA96F599</accession>
<accession>A0AA96EXR5</accession>
<sequence>MNAIFKKNAINFGLISGLIGITVTTLMYLVDLKLFVNMWIGFGMLAVWIIIGVLLLSKSKRENQGSMTFKEAFTTYFLSAVIGILISTAFNIFLFNFFDTEAREVVTQHMLDMQVGMMEKFNTPQEQINEAITKIKESSQFSVKGQLFGIMQAMVGAIIFGLILAAFFKSKNKEVY</sequence>
<keyword evidence="1" id="KW-0472">Membrane</keyword>
<evidence type="ECO:0000313" key="4">
    <source>
        <dbReference type="Proteomes" id="UP001304515"/>
    </source>
</evidence>
<keyword evidence="1" id="KW-0812">Transmembrane</keyword>
<feature type="transmembrane region" description="Helical" evidence="1">
    <location>
        <begin position="36"/>
        <end position="56"/>
    </location>
</feature>
<name>A0AA96EXR5_9FLAO</name>
<evidence type="ECO:0000313" key="3">
    <source>
        <dbReference type="EMBL" id="WNM23042.1"/>
    </source>
</evidence>
<feature type="transmembrane region" description="Helical" evidence="1">
    <location>
        <begin position="147"/>
        <end position="168"/>
    </location>
</feature>
<protein>
    <submittedName>
        <fullName evidence="2">DUF4199 domain-containing protein</fullName>
    </submittedName>
</protein>
<dbReference type="Proteomes" id="UP001304515">
    <property type="component" value="Chromosome"/>
</dbReference>
<gene>
    <name evidence="3" type="ORF">RN605_06675</name>
    <name evidence="2" type="ORF">RN608_13375</name>
</gene>
<feature type="transmembrane region" description="Helical" evidence="1">
    <location>
        <begin position="12"/>
        <end position="30"/>
    </location>
</feature>
<dbReference type="RefSeq" id="WP_313323463.1">
    <property type="nucleotide sequence ID" value="NZ_CP134878.1"/>
</dbReference>
<evidence type="ECO:0000313" key="2">
    <source>
        <dbReference type="EMBL" id="WNM18992.1"/>
    </source>
</evidence>